<keyword evidence="4 5" id="KW-0448">Lipopolysaccharide biosynthesis</keyword>
<proteinExistence type="inferred from homology"/>
<dbReference type="EMBL" id="VOOR01000007">
    <property type="protein sequence ID" value="TXB66553.1"/>
    <property type="molecule type" value="Genomic_DNA"/>
</dbReference>
<name>A0A5C6RWE8_9BACT</name>
<evidence type="ECO:0000256" key="2">
    <source>
        <dbReference type="ARBA" id="ARBA00022679"/>
    </source>
</evidence>
<dbReference type="InterPro" id="IPR029044">
    <property type="entry name" value="Nucleotide-diphossugar_trans"/>
</dbReference>
<evidence type="ECO:0000256" key="5">
    <source>
        <dbReference type="HAMAP-Rule" id="MF_00057"/>
    </source>
</evidence>
<dbReference type="Proteomes" id="UP000321580">
    <property type="component" value="Unassembled WGS sequence"/>
</dbReference>
<dbReference type="GO" id="GO:0009103">
    <property type="term" value="P:lipopolysaccharide biosynthetic process"/>
    <property type="evidence" value="ECO:0007669"/>
    <property type="project" value="UniProtKB-UniRule"/>
</dbReference>
<keyword evidence="2 5" id="KW-0808">Transferase</keyword>
<dbReference type="Gene3D" id="3.90.550.10">
    <property type="entry name" value="Spore Coat Polysaccharide Biosynthesis Protein SpsA, Chain A"/>
    <property type="match status" value="1"/>
</dbReference>
<keyword evidence="3 5" id="KW-0548">Nucleotidyltransferase</keyword>
<accession>A0A5C6RWE8</accession>
<gene>
    <name evidence="5 6" type="primary">kdsB</name>
    <name evidence="6" type="ORF">FRY97_05025</name>
</gene>
<dbReference type="GO" id="GO:0008690">
    <property type="term" value="F:3-deoxy-manno-octulosonate cytidylyltransferase activity"/>
    <property type="evidence" value="ECO:0007669"/>
    <property type="project" value="UniProtKB-UniRule"/>
</dbReference>
<keyword evidence="5" id="KW-0963">Cytoplasm</keyword>
<dbReference type="SUPFAM" id="SSF53448">
    <property type="entry name" value="Nucleotide-diphospho-sugar transferases"/>
    <property type="match status" value="1"/>
</dbReference>
<dbReference type="PANTHER" id="PTHR42866:SF2">
    <property type="entry name" value="3-DEOXY-MANNO-OCTULOSONATE CYTIDYLYLTRANSFERASE, MITOCHONDRIAL"/>
    <property type="match status" value="1"/>
</dbReference>
<dbReference type="UniPathway" id="UPA00358">
    <property type="reaction ID" value="UER00476"/>
</dbReference>
<dbReference type="EC" id="2.7.7.38" evidence="5"/>
<dbReference type="NCBIfam" id="NF009905">
    <property type="entry name" value="PRK13368.1"/>
    <property type="match status" value="1"/>
</dbReference>
<protein>
    <recommendedName>
        <fullName evidence="5">3-deoxy-manno-octulosonate cytidylyltransferase</fullName>
        <ecNumber evidence="5">2.7.7.38</ecNumber>
    </recommendedName>
    <alternativeName>
        <fullName evidence="5">CMP-2-keto-3-deoxyoctulosonic acid synthase</fullName>
        <shortName evidence="5">CKS</shortName>
        <shortName evidence="5">CMP-KDO synthase</shortName>
    </alternativeName>
</protein>
<comment type="pathway">
    <text evidence="5">Nucleotide-sugar biosynthesis; CMP-3-deoxy-D-manno-octulosonate biosynthesis; CMP-3-deoxy-D-manno-octulosonate from 3-deoxy-D-manno-octulosonate and CTP: step 1/1.</text>
</comment>
<dbReference type="RefSeq" id="WP_147166342.1">
    <property type="nucleotide sequence ID" value="NZ_VOOR01000007.1"/>
</dbReference>
<dbReference type="PANTHER" id="PTHR42866">
    <property type="entry name" value="3-DEOXY-MANNO-OCTULOSONATE CYTIDYLYLTRANSFERASE"/>
    <property type="match status" value="1"/>
</dbReference>
<evidence type="ECO:0000313" key="6">
    <source>
        <dbReference type="EMBL" id="TXB66553.1"/>
    </source>
</evidence>
<dbReference type="OrthoDB" id="9815559at2"/>
<dbReference type="InterPro" id="IPR003329">
    <property type="entry name" value="Cytidylyl_trans"/>
</dbReference>
<dbReference type="NCBIfam" id="NF003952">
    <property type="entry name" value="PRK05450.1-5"/>
    <property type="match status" value="1"/>
</dbReference>
<organism evidence="6 7">
    <name type="scientific">Phaeodactylibacter luteus</name>
    <dbReference type="NCBI Taxonomy" id="1564516"/>
    <lineage>
        <taxon>Bacteria</taxon>
        <taxon>Pseudomonadati</taxon>
        <taxon>Bacteroidota</taxon>
        <taxon>Saprospiria</taxon>
        <taxon>Saprospirales</taxon>
        <taxon>Haliscomenobacteraceae</taxon>
        <taxon>Phaeodactylibacter</taxon>
    </lineage>
</organism>
<evidence type="ECO:0000313" key="7">
    <source>
        <dbReference type="Proteomes" id="UP000321580"/>
    </source>
</evidence>
<comment type="function">
    <text evidence="5">Activates KDO (a required 8-carbon sugar) for incorporation into bacterial lipopolysaccharide in Gram-negative bacteria.</text>
</comment>
<comment type="catalytic activity">
    <reaction evidence="5">
        <text>3-deoxy-alpha-D-manno-oct-2-ulosonate + CTP = CMP-3-deoxy-beta-D-manno-octulosonate + diphosphate</text>
        <dbReference type="Rhea" id="RHEA:23448"/>
        <dbReference type="ChEBI" id="CHEBI:33019"/>
        <dbReference type="ChEBI" id="CHEBI:37563"/>
        <dbReference type="ChEBI" id="CHEBI:85986"/>
        <dbReference type="ChEBI" id="CHEBI:85987"/>
        <dbReference type="EC" id="2.7.7.38"/>
    </reaction>
</comment>
<dbReference type="AlphaFoldDB" id="A0A5C6RWE8"/>
<dbReference type="CDD" id="cd02517">
    <property type="entry name" value="CMP-KDO-Synthetase"/>
    <property type="match status" value="1"/>
</dbReference>
<comment type="similarity">
    <text evidence="5">Belongs to the KdsB family.</text>
</comment>
<comment type="caution">
    <text evidence="6">The sequence shown here is derived from an EMBL/GenBank/DDBJ whole genome shotgun (WGS) entry which is preliminary data.</text>
</comment>
<comment type="subcellular location">
    <subcellularLocation>
        <location evidence="5">Cytoplasm</location>
    </subcellularLocation>
    <subcellularLocation>
        <location evidence="1">Membrane</location>
    </subcellularLocation>
</comment>
<dbReference type="GO" id="GO:0005829">
    <property type="term" value="C:cytosol"/>
    <property type="evidence" value="ECO:0007669"/>
    <property type="project" value="TreeGrafter"/>
</dbReference>
<evidence type="ECO:0000256" key="3">
    <source>
        <dbReference type="ARBA" id="ARBA00022695"/>
    </source>
</evidence>
<dbReference type="GO" id="GO:0016020">
    <property type="term" value="C:membrane"/>
    <property type="evidence" value="ECO:0007669"/>
    <property type="project" value="UniProtKB-SubCell"/>
</dbReference>
<dbReference type="InterPro" id="IPR004528">
    <property type="entry name" value="KdsB"/>
</dbReference>
<reference evidence="6 7" key="1">
    <citation type="submission" date="2019-08" db="EMBL/GenBank/DDBJ databases">
        <title>Genome of Phaeodactylibacter luteus.</title>
        <authorList>
            <person name="Bowman J.P."/>
        </authorList>
    </citation>
    <scope>NUCLEOTIDE SEQUENCE [LARGE SCALE GENOMIC DNA]</scope>
    <source>
        <strain evidence="6 7">KCTC 42180</strain>
    </source>
</reference>
<evidence type="ECO:0000256" key="1">
    <source>
        <dbReference type="ARBA" id="ARBA00004370"/>
    </source>
</evidence>
<evidence type="ECO:0000256" key="4">
    <source>
        <dbReference type="ARBA" id="ARBA00022985"/>
    </source>
</evidence>
<sequence length="255" mass="27622">MPKEIIVVIPARYASTRFPGKPLALIGGKPMVQRAYEQAASTPMVNRVIVATDDQRIKKVVDGFGGEAQMTDPGHLSGTDRVAEVAAGLPAESIIINVQGDEPFIRPAQIVKVAEPLLGGGVPVSTLASPIGLAEELFSPNVVKVAIRQDGRAMYFSREPIPHQRGLERSEWDLGKGYFKHIGMYGFQREALLSLAALPPGKYEQLESLEQLRWLEAGFDIAVGEDLSDTIGIDTPEDLQAAERWLASRRGLGPG</sequence>
<dbReference type="GO" id="GO:0033468">
    <property type="term" value="P:CMP-keto-3-deoxy-D-manno-octulosonic acid biosynthetic process"/>
    <property type="evidence" value="ECO:0007669"/>
    <property type="project" value="UniProtKB-UniRule"/>
</dbReference>
<dbReference type="FunFam" id="3.90.550.10:FF:000011">
    <property type="entry name" value="3-deoxy-manno-octulosonate cytidylyltransferase"/>
    <property type="match status" value="1"/>
</dbReference>
<dbReference type="HAMAP" id="MF_00057">
    <property type="entry name" value="KdsB"/>
    <property type="match status" value="1"/>
</dbReference>
<dbReference type="Pfam" id="PF02348">
    <property type="entry name" value="CTP_transf_3"/>
    <property type="match status" value="1"/>
</dbReference>
<dbReference type="NCBIfam" id="TIGR00466">
    <property type="entry name" value="kdsB"/>
    <property type="match status" value="1"/>
</dbReference>
<keyword evidence="7" id="KW-1185">Reference proteome</keyword>